<dbReference type="FunFam" id="1.25.10.10:FF:000009">
    <property type="entry name" value="Importin subunit alpha"/>
    <property type="match status" value="1"/>
</dbReference>
<dbReference type="SMART" id="SM00185">
    <property type="entry name" value="ARM"/>
    <property type="match status" value="7"/>
</dbReference>
<keyword evidence="2 5" id="KW-0813">Transport</keyword>
<reference evidence="8" key="1">
    <citation type="submission" date="2021-06" db="EMBL/GenBank/DDBJ databases">
        <title>Parelaphostrongylus tenuis whole genome reference sequence.</title>
        <authorList>
            <person name="Garwood T.J."/>
            <person name="Larsen P.A."/>
            <person name="Fountain-Jones N.M."/>
            <person name="Garbe J.R."/>
            <person name="Macchietto M.G."/>
            <person name="Kania S.A."/>
            <person name="Gerhold R.W."/>
            <person name="Richards J.E."/>
            <person name="Wolf T.M."/>
        </authorList>
    </citation>
    <scope>NUCLEOTIDE SEQUENCE</scope>
    <source>
        <strain evidence="8">MNPRO001-30</strain>
        <tissue evidence="8">Meninges</tissue>
    </source>
</reference>
<keyword evidence="3" id="KW-0677">Repeat</keyword>
<dbReference type="PROSITE" id="PS50176">
    <property type="entry name" value="ARM_REPEAT"/>
    <property type="match status" value="4"/>
</dbReference>
<dbReference type="Gene3D" id="1.20.5.690">
    <property type="entry name" value="Importin-alpha, importin-beta-binding domain"/>
    <property type="match status" value="1"/>
</dbReference>
<comment type="caution">
    <text evidence="8">The sequence shown here is derived from an EMBL/GenBank/DDBJ whole genome shotgun (WGS) entry which is preliminary data.</text>
</comment>
<dbReference type="InterPro" id="IPR016024">
    <property type="entry name" value="ARM-type_fold"/>
</dbReference>
<keyword evidence="9" id="KW-1185">Reference proteome</keyword>
<sequence>MTQWNDENSARKRGFVPEIRRSLPRGCRRLANNVITPKLRRFRKGWLGKQNLRGPAEKVNPIYSSRLVQYKIEGKDTVRKSSRGDEAVTIRKDKREDLLSKRRNINLQDENARSSAEMEIMDNTMQLHQIVAMAQSDDPSFKLTAVQQARKMLSSDRNPPIDDLISSDILPILVNCLVSDDVHLQFEAAWALTNIASGTSEQTQAVVNAGAVPLFLELLTSGNINVCEQAVWALGNIIGDGPHFRDYCLQLGILPLLLNFITPETPLGFLRNVTWVIVNLCRSKDPPPTQDIVKTILPTLVLLIHHDDPNILVDTVWALSYLTDGGNEQIQLVIDSGIVPSLVPMLGHSDVKVQTAALRAVGNIVTGSDEQTQLVLDCGVLQEMPQLLSHQKDKINKEAVWFLSNITAGNQSQVQAVLDAGLMPLIINLLSKADFPTQKVSQMVNCGVIQPFCALLDCKDPQIIQVVLDGINNMLKMAGTGVEAMCAQTEECGGLDKIEQLQSHDNEDIYKLTYEIIDTYFNTNSDDEIAAGQEGNVVQQPAQGWSFN</sequence>
<dbReference type="PIRSF" id="PIRSF005673">
    <property type="entry name" value="Importin_alpha"/>
    <property type="match status" value="1"/>
</dbReference>
<dbReference type="Proteomes" id="UP001196413">
    <property type="component" value="Unassembled WGS sequence"/>
</dbReference>
<evidence type="ECO:0000256" key="4">
    <source>
        <dbReference type="ARBA" id="ARBA00022927"/>
    </source>
</evidence>
<evidence type="ECO:0000259" key="7">
    <source>
        <dbReference type="Pfam" id="PF01749"/>
    </source>
</evidence>
<dbReference type="InterPro" id="IPR011989">
    <property type="entry name" value="ARM-like"/>
</dbReference>
<dbReference type="AlphaFoldDB" id="A0AAD5R0E3"/>
<evidence type="ECO:0000256" key="3">
    <source>
        <dbReference type="ARBA" id="ARBA00022737"/>
    </source>
</evidence>
<proteinExistence type="inferred from homology"/>
<evidence type="ECO:0000313" key="9">
    <source>
        <dbReference type="Proteomes" id="UP001196413"/>
    </source>
</evidence>
<dbReference type="InterPro" id="IPR032413">
    <property type="entry name" value="Arm_3"/>
</dbReference>
<dbReference type="InterPro" id="IPR024931">
    <property type="entry name" value="Importin_alpha"/>
</dbReference>
<dbReference type="EMBL" id="JAHQIW010005781">
    <property type="protein sequence ID" value="KAJ1367121.1"/>
    <property type="molecule type" value="Genomic_DNA"/>
</dbReference>
<feature type="repeat" description="ARM" evidence="6">
    <location>
        <begin position="379"/>
        <end position="421"/>
    </location>
</feature>
<comment type="similarity">
    <text evidence="1 5">Belongs to the importin alpha family.</text>
</comment>
<accession>A0AAD5R0E3</accession>
<dbReference type="Pfam" id="PF01749">
    <property type="entry name" value="IBB"/>
    <property type="match status" value="1"/>
</dbReference>
<keyword evidence="4 5" id="KW-0653">Protein transport</keyword>
<dbReference type="InterPro" id="IPR000225">
    <property type="entry name" value="Armadillo"/>
</dbReference>
<protein>
    <recommendedName>
        <fullName evidence="5">Importin subunit alpha</fullName>
    </recommendedName>
</protein>
<evidence type="ECO:0000256" key="1">
    <source>
        <dbReference type="ARBA" id="ARBA00010394"/>
    </source>
</evidence>
<dbReference type="GO" id="GO:0005737">
    <property type="term" value="C:cytoplasm"/>
    <property type="evidence" value="ECO:0007669"/>
    <property type="project" value="InterPro"/>
</dbReference>
<feature type="repeat" description="ARM" evidence="6">
    <location>
        <begin position="168"/>
        <end position="210"/>
    </location>
</feature>
<dbReference type="InterPro" id="IPR036975">
    <property type="entry name" value="Importin-a_IBB_sf"/>
</dbReference>
<organism evidence="8 9">
    <name type="scientific">Parelaphostrongylus tenuis</name>
    <name type="common">Meningeal worm</name>
    <dbReference type="NCBI Taxonomy" id="148309"/>
    <lineage>
        <taxon>Eukaryota</taxon>
        <taxon>Metazoa</taxon>
        <taxon>Ecdysozoa</taxon>
        <taxon>Nematoda</taxon>
        <taxon>Chromadorea</taxon>
        <taxon>Rhabditida</taxon>
        <taxon>Rhabditina</taxon>
        <taxon>Rhabditomorpha</taxon>
        <taxon>Strongyloidea</taxon>
        <taxon>Metastrongylidae</taxon>
        <taxon>Parelaphostrongylus</taxon>
    </lineage>
</organism>
<dbReference type="Pfam" id="PF16186">
    <property type="entry name" value="Arm_3"/>
    <property type="match status" value="1"/>
</dbReference>
<dbReference type="GO" id="GO:0006607">
    <property type="term" value="P:NLS-bearing protein import into nucleus"/>
    <property type="evidence" value="ECO:0007669"/>
    <property type="project" value="UniProtKB-ARBA"/>
</dbReference>
<feature type="repeat" description="ARM" evidence="6">
    <location>
        <begin position="337"/>
        <end position="379"/>
    </location>
</feature>
<evidence type="ECO:0000256" key="2">
    <source>
        <dbReference type="ARBA" id="ARBA00022448"/>
    </source>
</evidence>
<gene>
    <name evidence="8" type="primary">IMA3_2</name>
    <name evidence="8" type="ORF">KIN20_027974</name>
</gene>
<dbReference type="InterPro" id="IPR002652">
    <property type="entry name" value="Importin-a_IBB"/>
</dbReference>
<evidence type="ECO:0000256" key="6">
    <source>
        <dbReference type="PROSITE-ProRule" id="PRU00259"/>
    </source>
</evidence>
<dbReference type="GO" id="GO:0061608">
    <property type="term" value="F:nuclear import signal receptor activity"/>
    <property type="evidence" value="ECO:0007669"/>
    <property type="project" value="InterPro"/>
</dbReference>
<evidence type="ECO:0000256" key="5">
    <source>
        <dbReference type="PIRNR" id="PIRNR005673"/>
    </source>
</evidence>
<feature type="repeat" description="ARM" evidence="6">
    <location>
        <begin position="210"/>
        <end position="237"/>
    </location>
</feature>
<evidence type="ECO:0000313" key="8">
    <source>
        <dbReference type="EMBL" id="KAJ1367121.1"/>
    </source>
</evidence>
<dbReference type="PANTHER" id="PTHR23316">
    <property type="entry name" value="IMPORTIN ALPHA"/>
    <property type="match status" value="1"/>
</dbReference>
<dbReference type="Gene3D" id="1.25.10.10">
    <property type="entry name" value="Leucine-rich Repeat Variant"/>
    <property type="match status" value="1"/>
</dbReference>
<feature type="domain" description="IBB" evidence="7">
    <location>
        <begin position="66"/>
        <end position="147"/>
    </location>
</feature>
<dbReference type="Pfam" id="PF00514">
    <property type="entry name" value="Arm"/>
    <property type="match status" value="7"/>
</dbReference>
<dbReference type="SUPFAM" id="SSF48371">
    <property type="entry name" value="ARM repeat"/>
    <property type="match status" value="1"/>
</dbReference>
<name>A0AAD5R0E3_PARTN</name>
<dbReference type="GO" id="GO:0005634">
    <property type="term" value="C:nucleus"/>
    <property type="evidence" value="ECO:0007669"/>
    <property type="project" value="UniProtKB-ARBA"/>
</dbReference>